<organism evidence="1 2">
    <name type="scientific">Zizania palustris</name>
    <name type="common">Northern wild rice</name>
    <dbReference type="NCBI Taxonomy" id="103762"/>
    <lineage>
        <taxon>Eukaryota</taxon>
        <taxon>Viridiplantae</taxon>
        <taxon>Streptophyta</taxon>
        <taxon>Embryophyta</taxon>
        <taxon>Tracheophyta</taxon>
        <taxon>Spermatophyta</taxon>
        <taxon>Magnoliopsida</taxon>
        <taxon>Liliopsida</taxon>
        <taxon>Poales</taxon>
        <taxon>Poaceae</taxon>
        <taxon>BOP clade</taxon>
        <taxon>Oryzoideae</taxon>
        <taxon>Oryzeae</taxon>
        <taxon>Zizaniinae</taxon>
        <taxon>Zizania</taxon>
    </lineage>
</organism>
<dbReference type="OrthoDB" id="496281at2759"/>
<accession>A0A8J5T3W2</accession>
<dbReference type="PANTHER" id="PTHR34133">
    <property type="entry name" value="OS07G0633000 PROTEIN"/>
    <property type="match status" value="1"/>
</dbReference>
<reference evidence="1" key="1">
    <citation type="journal article" date="2021" name="bioRxiv">
        <title>Whole Genome Assembly and Annotation of Northern Wild Rice, Zizania palustris L., Supports a Whole Genome Duplication in the Zizania Genus.</title>
        <authorList>
            <person name="Haas M."/>
            <person name="Kono T."/>
            <person name="Macchietto M."/>
            <person name="Millas R."/>
            <person name="McGilp L."/>
            <person name="Shao M."/>
            <person name="Duquette J."/>
            <person name="Hirsch C.N."/>
            <person name="Kimball J."/>
        </authorList>
    </citation>
    <scope>NUCLEOTIDE SEQUENCE</scope>
    <source>
        <tissue evidence="1">Fresh leaf tissue</tissue>
    </source>
</reference>
<reference evidence="1" key="2">
    <citation type="submission" date="2021-02" db="EMBL/GenBank/DDBJ databases">
        <authorList>
            <person name="Kimball J.A."/>
            <person name="Haas M.W."/>
            <person name="Macchietto M."/>
            <person name="Kono T."/>
            <person name="Duquette J."/>
            <person name="Shao M."/>
        </authorList>
    </citation>
    <scope>NUCLEOTIDE SEQUENCE</scope>
    <source>
        <tissue evidence="1">Fresh leaf tissue</tissue>
    </source>
</reference>
<dbReference type="AlphaFoldDB" id="A0A8J5T3W2"/>
<dbReference type="PANTHER" id="PTHR34133:SF1">
    <property type="entry name" value="EXPRESSED PROTEIN"/>
    <property type="match status" value="1"/>
</dbReference>
<proteinExistence type="predicted"/>
<protein>
    <submittedName>
        <fullName evidence="1">Uncharacterized protein</fullName>
    </submittedName>
</protein>
<dbReference type="Proteomes" id="UP000729402">
    <property type="component" value="Unassembled WGS sequence"/>
</dbReference>
<dbReference type="EMBL" id="JAAALK010000283">
    <property type="protein sequence ID" value="KAG8073615.1"/>
    <property type="molecule type" value="Genomic_DNA"/>
</dbReference>
<gene>
    <name evidence="1" type="ORF">GUJ93_ZPchr0006g42180</name>
</gene>
<evidence type="ECO:0000313" key="1">
    <source>
        <dbReference type="EMBL" id="KAG8073615.1"/>
    </source>
</evidence>
<evidence type="ECO:0000313" key="2">
    <source>
        <dbReference type="Proteomes" id="UP000729402"/>
    </source>
</evidence>
<keyword evidence="2" id="KW-1185">Reference proteome</keyword>
<sequence length="128" mass="14344">MALLSVSQSHHVIHPGGSRSMQCICTRASPLRSGVGRSRSRKDLVLNVSSKEKINPRDLFTFSYRFSIDIPMTETPGASIDEYLQNRPRIVGAVFPDKRKRTKISDVSCLTISIFTSNMLVLCNCNRK</sequence>
<comment type="caution">
    <text evidence="1">The sequence shown here is derived from an EMBL/GenBank/DDBJ whole genome shotgun (WGS) entry which is preliminary data.</text>
</comment>
<name>A0A8J5T3W2_ZIZPA</name>